<organism evidence="9 10">
    <name type="scientific">Trichinella spiralis</name>
    <name type="common">Trichina worm</name>
    <dbReference type="NCBI Taxonomy" id="6334"/>
    <lineage>
        <taxon>Eukaryota</taxon>
        <taxon>Metazoa</taxon>
        <taxon>Ecdysozoa</taxon>
        <taxon>Nematoda</taxon>
        <taxon>Enoplea</taxon>
        <taxon>Dorylaimia</taxon>
        <taxon>Trichinellida</taxon>
        <taxon>Trichinellidae</taxon>
        <taxon>Trichinella</taxon>
    </lineage>
</organism>
<evidence type="ECO:0000256" key="5">
    <source>
        <dbReference type="ARBA" id="ARBA00022737"/>
    </source>
</evidence>
<evidence type="ECO:0000313" key="9">
    <source>
        <dbReference type="EMBL" id="KAL1234259.1"/>
    </source>
</evidence>
<evidence type="ECO:0000259" key="8">
    <source>
        <dbReference type="SMART" id="SM01035"/>
    </source>
</evidence>
<sequence>MYNCRKHEKKLQHVILLLDTVFKLLINMKETSESVPDVETEANPTVDYSDSSDEEDIRNTIDGLRIPKISKKEDDIDEFLAQMEDPNYWRTVIDPQTGGKVVLGDDAIDVIQNIQKARYPNSDYDPYPRYVDFFTGETATMPNKKCVSLLNQ</sequence>
<dbReference type="Proteomes" id="UP001558632">
    <property type="component" value="Unassembled WGS sequence"/>
</dbReference>
<keyword evidence="3" id="KW-0698">rRNA processing</keyword>
<dbReference type="Pfam" id="PF08145">
    <property type="entry name" value="BOP1NT"/>
    <property type="match status" value="1"/>
</dbReference>
<evidence type="ECO:0000256" key="4">
    <source>
        <dbReference type="ARBA" id="ARBA00022574"/>
    </source>
</evidence>
<keyword evidence="4" id="KW-0853">WD repeat</keyword>
<evidence type="ECO:0000256" key="1">
    <source>
        <dbReference type="ARBA" id="ARBA00004604"/>
    </source>
</evidence>
<protein>
    <submittedName>
        <fullName evidence="9">Ribosome biogenesis protein</fullName>
    </submittedName>
</protein>
<feature type="region of interest" description="Disordered" evidence="7">
    <location>
        <begin position="35"/>
        <end position="54"/>
    </location>
</feature>
<proteinExistence type="predicted"/>
<evidence type="ECO:0000256" key="7">
    <source>
        <dbReference type="SAM" id="MobiDB-lite"/>
    </source>
</evidence>
<dbReference type="PANTHER" id="PTHR17605:SF0">
    <property type="entry name" value="RIBOSOME BIOGENESIS PROTEIN BOP1"/>
    <property type="match status" value="1"/>
</dbReference>
<dbReference type="PANTHER" id="PTHR17605">
    <property type="entry name" value="RIBOSOME BIOGENESIS PROTEIN BOP1 BLOCK OF PROLIFERATION 1 PROTEIN"/>
    <property type="match status" value="1"/>
</dbReference>
<keyword evidence="6" id="KW-0539">Nucleus</keyword>
<evidence type="ECO:0000256" key="6">
    <source>
        <dbReference type="ARBA" id="ARBA00023242"/>
    </source>
</evidence>
<evidence type="ECO:0000313" key="10">
    <source>
        <dbReference type="Proteomes" id="UP001558632"/>
    </source>
</evidence>
<dbReference type="InterPro" id="IPR012953">
    <property type="entry name" value="BOP1_N_dom"/>
</dbReference>
<evidence type="ECO:0000256" key="2">
    <source>
        <dbReference type="ARBA" id="ARBA00022517"/>
    </source>
</evidence>
<comment type="subcellular location">
    <subcellularLocation>
        <location evidence="1">Nucleus</location>
        <location evidence="1">Nucleolus</location>
    </subcellularLocation>
</comment>
<feature type="domain" description="BOP1 N-terminal" evidence="8">
    <location>
        <begin position="53"/>
        <end position="151"/>
    </location>
</feature>
<evidence type="ECO:0000256" key="3">
    <source>
        <dbReference type="ARBA" id="ARBA00022552"/>
    </source>
</evidence>
<keyword evidence="5" id="KW-0677">Repeat</keyword>
<reference evidence="9 10" key="1">
    <citation type="submission" date="2024-07" db="EMBL/GenBank/DDBJ databases">
        <title>Enhanced genomic and transcriptomic resources for Trichinella pseudospiralis and T. spiralis underpin the discovery of pronounced molecular differences between stages and species.</title>
        <authorList>
            <person name="Pasi K.K."/>
            <person name="La Rosa G."/>
            <person name="Gomez-Morales M.A."/>
            <person name="Tosini F."/>
            <person name="Sumanam S."/>
            <person name="Young N.D."/>
            <person name="Chang B.C."/>
            <person name="Robin G.B."/>
        </authorList>
    </citation>
    <scope>NUCLEOTIDE SEQUENCE [LARGE SCALE GENOMIC DNA]</scope>
    <source>
        <strain evidence="9">ISS534</strain>
    </source>
</reference>
<keyword evidence="10" id="KW-1185">Reference proteome</keyword>
<comment type="caution">
    <text evidence="9">The sequence shown here is derived from an EMBL/GenBank/DDBJ whole genome shotgun (WGS) entry which is preliminary data.</text>
</comment>
<dbReference type="InterPro" id="IPR028598">
    <property type="entry name" value="BOP1/Erb1"/>
</dbReference>
<accession>A0ABR3KCF4</accession>
<keyword evidence="2" id="KW-0690">Ribosome biogenesis</keyword>
<name>A0ABR3KCF4_TRISP</name>
<dbReference type="EMBL" id="JBEUSY010000412">
    <property type="protein sequence ID" value="KAL1234259.1"/>
    <property type="molecule type" value="Genomic_DNA"/>
</dbReference>
<gene>
    <name evidence="9" type="ORF">TSPI_09269</name>
</gene>
<dbReference type="SMART" id="SM01035">
    <property type="entry name" value="BOP1NT"/>
    <property type="match status" value="1"/>
</dbReference>